<accession>A0A6L2JNE4</accession>
<comment type="caution">
    <text evidence="1">The sequence shown here is derived from an EMBL/GenBank/DDBJ whole genome shotgun (WGS) entry which is preliminary data.</text>
</comment>
<dbReference type="AlphaFoldDB" id="A0A6L2JNE4"/>
<evidence type="ECO:0000313" key="1">
    <source>
        <dbReference type="EMBL" id="GEU38162.1"/>
    </source>
</evidence>
<sequence length="179" mass="19572">MESTTPELIPSSTSLDSECVGEARVSTPLTFAVVSLLIYGSGLLIPTGSNKGWIQVAKDRGFLFRGCGCGLVSMAGEEWFGHYLGQLRWRARRLKPFGNNGGDDSESSGPVTPTENEEAIESGDTLILNSLFGHGSPRPLQLLGKSLRCWIKARCWRVFNMSKDCYCFEAMGLEEKDNG</sequence>
<name>A0A6L2JNE4_TANCI</name>
<proteinExistence type="predicted"/>
<protein>
    <submittedName>
        <fullName evidence="1">Uncharacterized protein</fullName>
    </submittedName>
</protein>
<organism evidence="1">
    <name type="scientific">Tanacetum cinerariifolium</name>
    <name type="common">Dalmatian daisy</name>
    <name type="synonym">Chrysanthemum cinerariifolium</name>
    <dbReference type="NCBI Taxonomy" id="118510"/>
    <lineage>
        <taxon>Eukaryota</taxon>
        <taxon>Viridiplantae</taxon>
        <taxon>Streptophyta</taxon>
        <taxon>Embryophyta</taxon>
        <taxon>Tracheophyta</taxon>
        <taxon>Spermatophyta</taxon>
        <taxon>Magnoliopsida</taxon>
        <taxon>eudicotyledons</taxon>
        <taxon>Gunneridae</taxon>
        <taxon>Pentapetalae</taxon>
        <taxon>asterids</taxon>
        <taxon>campanulids</taxon>
        <taxon>Asterales</taxon>
        <taxon>Asteraceae</taxon>
        <taxon>Asteroideae</taxon>
        <taxon>Anthemideae</taxon>
        <taxon>Anthemidinae</taxon>
        <taxon>Tanacetum</taxon>
    </lineage>
</organism>
<dbReference type="EMBL" id="BKCJ010001019">
    <property type="protein sequence ID" value="GEU38162.1"/>
    <property type="molecule type" value="Genomic_DNA"/>
</dbReference>
<gene>
    <name evidence="1" type="ORF">Tci_010140</name>
</gene>
<reference evidence="1" key="1">
    <citation type="journal article" date="2019" name="Sci. Rep.">
        <title>Draft genome of Tanacetum cinerariifolium, the natural source of mosquito coil.</title>
        <authorList>
            <person name="Yamashiro T."/>
            <person name="Shiraishi A."/>
            <person name="Satake H."/>
            <person name="Nakayama K."/>
        </authorList>
    </citation>
    <scope>NUCLEOTIDE SEQUENCE</scope>
</reference>